<comment type="caution">
    <text evidence="1">The sequence shown here is derived from an EMBL/GenBank/DDBJ whole genome shotgun (WGS) entry which is preliminary data.</text>
</comment>
<reference evidence="1 2" key="1">
    <citation type="submission" date="2015-08" db="EMBL/GenBank/DDBJ databases">
        <title>Genome sequencing of Penicillium nordicum.</title>
        <authorList>
            <person name="Nguyen H.D."/>
            <person name="Seifert K.A."/>
        </authorList>
    </citation>
    <scope>NUCLEOTIDE SEQUENCE [LARGE SCALE GENOMIC DNA]</scope>
    <source>
        <strain evidence="1 2">DAOMC 185683</strain>
    </source>
</reference>
<dbReference type="AlphaFoldDB" id="A0A0M8P7S6"/>
<evidence type="ECO:0000313" key="1">
    <source>
        <dbReference type="EMBL" id="KOS43054.1"/>
    </source>
</evidence>
<name>A0A0M8P7S6_9EURO</name>
<dbReference type="EMBL" id="LHQQ01000090">
    <property type="protein sequence ID" value="KOS43054.1"/>
    <property type="molecule type" value="Genomic_DNA"/>
</dbReference>
<accession>A0A0M8P7S6</accession>
<organism evidence="1 2">
    <name type="scientific">Penicillium nordicum</name>
    <dbReference type="NCBI Taxonomy" id="229535"/>
    <lineage>
        <taxon>Eukaryota</taxon>
        <taxon>Fungi</taxon>
        <taxon>Dikarya</taxon>
        <taxon>Ascomycota</taxon>
        <taxon>Pezizomycotina</taxon>
        <taxon>Eurotiomycetes</taxon>
        <taxon>Eurotiomycetidae</taxon>
        <taxon>Eurotiales</taxon>
        <taxon>Aspergillaceae</taxon>
        <taxon>Penicillium</taxon>
    </lineage>
</organism>
<protein>
    <submittedName>
        <fullName evidence="1">Uncharacterized protein</fullName>
    </submittedName>
</protein>
<evidence type="ECO:0000313" key="2">
    <source>
        <dbReference type="Proteomes" id="UP000037696"/>
    </source>
</evidence>
<gene>
    <name evidence="1" type="ORF">ACN38_g6063</name>
</gene>
<keyword evidence="2" id="KW-1185">Reference proteome</keyword>
<sequence>MSAVRAGFILTFLHPSNKSISQKKKLFFIILTQQKYVLCGRYTSIADYVGSVSTTIGSFVYRFLNTQLH</sequence>
<dbReference type="Proteomes" id="UP000037696">
    <property type="component" value="Unassembled WGS sequence"/>
</dbReference>
<proteinExistence type="predicted"/>